<keyword evidence="3" id="KW-1185">Reference proteome</keyword>
<reference evidence="2 3" key="1">
    <citation type="submission" date="2023-07" db="EMBL/GenBank/DDBJ databases">
        <title>Genomic Encyclopedia of Type Strains, Phase IV (KMG-IV): sequencing the most valuable type-strain genomes for metagenomic binning, comparative biology and taxonomic classification.</title>
        <authorList>
            <person name="Goeker M."/>
        </authorList>
    </citation>
    <scope>NUCLEOTIDE SEQUENCE [LARGE SCALE GENOMIC DNA]</scope>
    <source>
        <strain evidence="2 3">DSM 23948</strain>
    </source>
</reference>
<evidence type="ECO:0008006" key="4">
    <source>
        <dbReference type="Google" id="ProtNLM"/>
    </source>
</evidence>
<feature type="transmembrane region" description="Helical" evidence="1">
    <location>
        <begin position="167"/>
        <end position="191"/>
    </location>
</feature>
<feature type="transmembrane region" description="Helical" evidence="1">
    <location>
        <begin position="203"/>
        <end position="223"/>
    </location>
</feature>
<sequence length="268" mass="31656">MKQYSIGREIKYKLRFSTILIWLVVICLPIIYYLVARKNYEFRDSLDVFSFMMEVVALFFPIVATLIYLPSFSEELKNRFLVYTRIRIPLKKLLFMKFLTNFILSFSFFFIFILFLFILSFHIFPSLGLAHLQPEAYLLNEMTVKTDAYTRYTFTQLLEYGAFTYGLIYSFWVGLNAAIYASIGFLLLVLVPNKFIAMTFPTLIYLIGSYLLSVGNLRIFRFIDSIFPYSYIQQPIWTAIVPFIVLSCLSLFLFLHIRKNINQLDDFI</sequence>
<evidence type="ECO:0000256" key="1">
    <source>
        <dbReference type="SAM" id="Phobius"/>
    </source>
</evidence>
<organism evidence="2 3">
    <name type="scientific">Anoxybacillus andreesenii</name>
    <dbReference type="NCBI Taxonomy" id="1325932"/>
    <lineage>
        <taxon>Bacteria</taxon>
        <taxon>Bacillati</taxon>
        <taxon>Bacillota</taxon>
        <taxon>Bacilli</taxon>
        <taxon>Bacillales</taxon>
        <taxon>Anoxybacillaceae</taxon>
        <taxon>Anoxybacillus</taxon>
    </lineage>
</organism>
<comment type="caution">
    <text evidence="2">The sequence shown here is derived from an EMBL/GenBank/DDBJ whole genome shotgun (WGS) entry which is preliminary data.</text>
</comment>
<dbReference type="Proteomes" id="UP001231362">
    <property type="component" value="Unassembled WGS sequence"/>
</dbReference>
<keyword evidence="1" id="KW-0472">Membrane</keyword>
<feature type="transmembrane region" description="Helical" evidence="1">
    <location>
        <begin position="48"/>
        <end position="69"/>
    </location>
</feature>
<feature type="transmembrane region" description="Helical" evidence="1">
    <location>
        <begin position="12"/>
        <end position="36"/>
    </location>
</feature>
<keyword evidence="1" id="KW-1133">Transmembrane helix</keyword>
<evidence type="ECO:0000313" key="2">
    <source>
        <dbReference type="EMBL" id="MDQ0157378.1"/>
    </source>
</evidence>
<feature type="transmembrane region" description="Helical" evidence="1">
    <location>
        <begin position="98"/>
        <end position="124"/>
    </location>
</feature>
<feature type="transmembrane region" description="Helical" evidence="1">
    <location>
        <begin position="235"/>
        <end position="255"/>
    </location>
</feature>
<keyword evidence="1" id="KW-0812">Transmembrane</keyword>
<dbReference type="EMBL" id="JAUSTU010000025">
    <property type="protein sequence ID" value="MDQ0157378.1"/>
    <property type="molecule type" value="Genomic_DNA"/>
</dbReference>
<evidence type="ECO:0000313" key="3">
    <source>
        <dbReference type="Proteomes" id="UP001231362"/>
    </source>
</evidence>
<accession>A0ABT9V8U7</accession>
<protein>
    <recommendedName>
        <fullName evidence="4">ABC transporter permease</fullName>
    </recommendedName>
</protein>
<dbReference type="RefSeq" id="WP_307151846.1">
    <property type="nucleotide sequence ID" value="NZ_JAUSTU010000025.1"/>
</dbReference>
<name>A0ABT9V8U7_9BACL</name>
<gene>
    <name evidence="2" type="ORF">J2S07_003712</name>
</gene>
<proteinExistence type="predicted"/>